<dbReference type="PRINTS" id="PR00320">
    <property type="entry name" value="GPROTEINBRPT"/>
</dbReference>
<dbReference type="AlphaFoldDB" id="A0A8J6E034"/>
<comment type="subcellular location">
    <subcellularLocation>
        <location evidence="1">Nucleus</location>
        <location evidence="1">Nucleolus</location>
    </subcellularLocation>
</comment>
<dbReference type="Pfam" id="PF00400">
    <property type="entry name" value="WD40"/>
    <property type="match status" value="4"/>
</dbReference>
<dbReference type="PROSITE" id="PS50294">
    <property type="entry name" value="WD_REPEATS_REGION"/>
    <property type="match status" value="2"/>
</dbReference>
<feature type="repeat" description="WD" evidence="7">
    <location>
        <begin position="300"/>
        <end position="341"/>
    </location>
</feature>
<dbReference type="Pfam" id="PF04158">
    <property type="entry name" value="Sof1"/>
    <property type="match status" value="1"/>
</dbReference>
<evidence type="ECO:0000313" key="11">
    <source>
        <dbReference type="Proteomes" id="UP000717585"/>
    </source>
</evidence>
<evidence type="ECO:0000256" key="8">
    <source>
        <dbReference type="SAM" id="MobiDB-lite"/>
    </source>
</evidence>
<dbReference type="PROSITE" id="PS50082">
    <property type="entry name" value="WD_REPEATS_2"/>
    <property type="match status" value="3"/>
</dbReference>
<feature type="compositionally biased region" description="Basic and acidic residues" evidence="8">
    <location>
        <begin position="9"/>
        <end position="25"/>
    </location>
</feature>
<protein>
    <submittedName>
        <fullName evidence="10">Sof1-like domain</fullName>
    </submittedName>
</protein>
<evidence type="ECO:0000259" key="9">
    <source>
        <dbReference type="Pfam" id="PF04158"/>
    </source>
</evidence>
<dbReference type="InterPro" id="IPR051733">
    <property type="entry name" value="WD_repeat_DCAF13/WDSOF1"/>
</dbReference>
<sequence>MKVKPLSRNTDEYVKQNKEDKDRVRRSINPEVHPMQQARELQRAVNAAKMERMFAKPFVAALDDHTDAISTLSKHPGSVQTFISGCYDGQVKVWNLHDRVCTHTIDAHKHVVTGSCFIPAEVEAGVSNLFMTCSADKTVKIWSLPNTGDEYTSSLSKISEARSIFTADEGLRCIDHHFSKDMFVTGGSVAQLWDHASDKPISRYGAESGIPASPVLSIAFNQAERDSFVCATADNRITLFDTRASYSDRAGKVVGFTQLQNVTNMVKWNPYQPNNFVAACDDGNLYTYDRRMLGVHRNVHKGHVLSVMAVDFSPTGREFVSASYDNTVRLWDADSGTSRDTYHGRRMNLVRAVCYSMDSKYVISGSDDANIRIWKANASAKVGPVKARERDAIKYRKALTDKFKHVEEVSTILNNRHLPKRVQAIRKQNAEILTTRRRKEKNVRANRKKEVETVPERKAHIRDSM</sequence>
<dbReference type="InterPro" id="IPR001680">
    <property type="entry name" value="WD40_rpt"/>
</dbReference>
<dbReference type="SMART" id="SM00320">
    <property type="entry name" value="WD40"/>
    <property type="match status" value="7"/>
</dbReference>
<keyword evidence="4" id="KW-0677">Repeat</keyword>
<name>A0A8J6E034_9EUKA</name>
<dbReference type="PANTHER" id="PTHR22851">
    <property type="entry name" value="U3 SMALL NUCLEOLAR RNA U3 SNORNA ASSOCIATED PROTEIN"/>
    <property type="match status" value="1"/>
</dbReference>
<dbReference type="EMBL" id="JAHDYR010000053">
    <property type="protein sequence ID" value="KAG9391598.1"/>
    <property type="molecule type" value="Genomic_DNA"/>
</dbReference>
<organism evidence="10 11">
    <name type="scientific">Carpediemonas membranifera</name>
    <dbReference type="NCBI Taxonomy" id="201153"/>
    <lineage>
        <taxon>Eukaryota</taxon>
        <taxon>Metamonada</taxon>
        <taxon>Carpediemonas-like organisms</taxon>
        <taxon>Carpediemonas</taxon>
    </lineage>
</organism>
<comment type="similarity">
    <text evidence="2">Belongs to the WD repeat DCAF13/WDSOF1 family.</text>
</comment>
<keyword evidence="11" id="KW-1185">Reference proteome</keyword>
<keyword evidence="3 7" id="KW-0853">WD repeat</keyword>
<accession>A0A8J6E034</accession>
<keyword evidence="6" id="KW-0687">Ribonucleoprotein</keyword>
<reference evidence="10" key="1">
    <citation type="submission" date="2021-05" db="EMBL/GenBank/DDBJ databases">
        <title>A free-living protist that lacks canonical eukaryotic 1 DNA replication and segregation systems.</title>
        <authorList>
            <person name="Salas-Leiva D.E."/>
            <person name="Tromer E.C."/>
            <person name="Curtis B.A."/>
            <person name="Jerlstrom-Hultqvist J."/>
            <person name="Kolisko M."/>
            <person name="Yi Z."/>
            <person name="Salas-Leiva J.S."/>
            <person name="Gallot-Lavallee L."/>
            <person name="Kops G.J.P.L."/>
            <person name="Archibald J.M."/>
            <person name="Simpson A.G.B."/>
            <person name="Roger A.J."/>
        </authorList>
    </citation>
    <scope>NUCLEOTIDE SEQUENCE</scope>
    <source>
        <strain evidence="10">BICM</strain>
    </source>
</reference>
<feature type="compositionally biased region" description="Basic residues" evidence="8">
    <location>
        <begin position="438"/>
        <end position="447"/>
    </location>
</feature>
<keyword evidence="5" id="KW-0539">Nucleus</keyword>
<evidence type="ECO:0000256" key="2">
    <source>
        <dbReference type="ARBA" id="ARBA00005649"/>
    </source>
</evidence>
<proteinExistence type="inferred from homology"/>
<evidence type="ECO:0000256" key="1">
    <source>
        <dbReference type="ARBA" id="ARBA00004604"/>
    </source>
</evidence>
<dbReference type="OrthoDB" id="10249065at2759"/>
<feature type="repeat" description="WD" evidence="7">
    <location>
        <begin position="62"/>
        <end position="104"/>
    </location>
</feature>
<evidence type="ECO:0000256" key="3">
    <source>
        <dbReference type="ARBA" id="ARBA00022574"/>
    </source>
</evidence>
<feature type="repeat" description="WD" evidence="7">
    <location>
        <begin position="350"/>
        <end position="384"/>
    </location>
</feature>
<feature type="region of interest" description="Disordered" evidence="8">
    <location>
        <begin position="1"/>
        <end position="27"/>
    </location>
</feature>
<evidence type="ECO:0000256" key="7">
    <source>
        <dbReference type="PROSITE-ProRule" id="PRU00221"/>
    </source>
</evidence>
<dbReference type="PANTHER" id="PTHR22851:SF0">
    <property type="entry name" value="DDB1- AND CUL4-ASSOCIATED FACTOR 13"/>
    <property type="match status" value="1"/>
</dbReference>
<comment type="caution">
    <text evidence="10">The sequence shown here is derived from an EMBL/GenBank/DDBJ whole genome shotgun (WGS) entry which is preliminary data.</text>
</comment>
<dbReference type="GO" id="GO:0032040">
    <property type="term" value="C:small-subunit processome"/>
    <property type="evidence" value="ECO:0007669"/>
    <property type="project" value="TreeGrafter"/>
</dbReference>
<evidence type="ECO:0000256" key="5">
    <source>
        <dbReference type="ARBA" id="ARBA00023242"/>
    </source>
</evidence>
<feature type="region of interest" description="Disordered" evidence="8">
    <location>
        <begin position="438"/>
        <end position="465"/>
    </location>
</feature>
<dbReference type="SUPFAM" id="SSF50978">
    <property type="entry name" value="WD40 repeat-like"/>
    <property type="match status" value="1"/>
</dbReference>
<dbReference type="InterPro" id="IPR007287">
    <property type="entry name" value="Sof1"/>
</dbReference>
<dbReference type="Gene3D" id="2.130.10.10">
    <property type="entry name" value="YVTN repeat-like/Quinoprotein amine dehydrogenase"/>
    <property type="match status" value="2"/>
</dbReference>
<gene>
    <name evidence="10" type="ORF">J8273_6363</name>
</gene>
<dbReference type="InterPro" id="IPR036322">
    <property type="entry name" value="WD40_repeat_dom_sf"/>
</dbReference>
<dbReference type="InterPro" id="IPR015943">
    <property type="entry name" value="WD40/YVTN_repeat-like_dom_sf"/>
</dbReference>
<evidence type="ECO:0000256" key="6">
    <source>
        <dbReference type="ARBA" id="ARBA00023274"/>
    </source>
</evidence>
<dbReference type="InterPro" id="IPR020472">
    <property type="entry name" value="WD40_PAC1"/>
</dbReference>
<dbReference type="Proteomes" id="UP000717585">
    <property type="component" value="Unassembled WGS sequence"/>
</dbReference>
<feature type="compositionally biased region" description="Basic and acidic residues" evidence="8">
    <location>
        <begin position="448"/>
        <end position="465"/>
    </location>
</feature>
<feature type="domain" description="Sof1-like protein" evidence="9">
    <location>
        <begin position="376"/>
        <end position="461"/>
    </location>
</feature>
<dbReference type="GO" id="GO:0000462">
    <property type="term" value="P:maturation of SSU-rRNA from tricistronic rRNA transcript (SSU-rRNA, 5.8S rRNA, LSU-rRNA)"/>
    <property type="evidence" value="ECO:0007669"/>
    <property type="project" value="TreeGrafter"/>
</dbReference>
<evidence type="ECO:0000256" key="4">
    <source>
        <dbReference type="ARBA" id="ARBA00022737"/>
    </source>
</evidence>
<evidence type="ECO:0000313" key="10">
    <source>
        <dbReference type="EMBL" id="KAG9391598.1"/>
    </source>
</evidence>